<dbReference type="Gene3D" id="3.30.1180.10">
    <property type="match status" value="1"/>
</dbReference>
<dbReference type="KEGG" id="psua:FLK61_41115"/>
<evidence type="ECO:0000313" key="3">
    <source>
        <dbReference type="Proteomes" id="UP000318138"/>
    </source>
</evidence>
<protein>
    <submittedName>
        <fullName evidence="2">DegV family protein</fullName>
    </submittedName>
</protein>
<keyword evidence="3" id="KW-1185">Reference proteome</keyword>
<dbReference type="PROSITE" id="PS51482">
    <property type="entry name" value="DEGV"/>
    <property type="match status" value="1"/>
</dbReference>
<dbReference type="Gene3D" id="3.40.50.10170">
    <property type="match status" value="1"/>
</dbReference>
<organism evidence="2 3">
    <name type="scientific">Paenalkalicoccus suaedae</name>
    <dbReference type="NCBI Taxonomy" id="2592382"/>
    <lineage>
        <taxon>Bacteria</taxon>
        <taxon>Bacillati</taxon>
        <taxon>Bacillota</taxon>
        <taxon>Bacilli</taxon>
        <taxon>Bacillales</taxon>
        <taxon>Bacillaceae</taxon>
        <taxon>Paenalkalicoccus</taxon>
    </lineage>
</organism>
<proteinExistence type="predicted"/>
<reference evidence="3" key="1">
    <citation type="submission" date="2019-07" db="EMBL/GenBank/DDBJ databases">
        <title>Bacillus alkalisoli sp. nov. isolated from saline soil.</title>
        <authorList>
            <person name="Sun J.-Q."/>
            <person name="Xu L."/>
        </authorList>
    </citation>
    <scope>NUCLEOTIDE SEQUENCE [LARGE SCALE GENOMIC DNA]</scope>
    <source>
        <strain evidence="3">M4U3P1</strain>
    </source>
</reference>
<gene>
    <name evidence="2" type="ORF">FLK61_41115</name>
</gene>
<sequence>MITLMADSTCDLSDEVLAEHDIKTAALSIHIGDKEYQDRIDIQPDEFYEMMGSLEEFPTTGMPSPATFISIFEGAIAKGSKEILCICMSSGTSGSYQSAALAKRQFEEDNPESDVQIHIADSRCMSHGSGWLLIKCARMRAAGATYDELVTFVEENKTKVKHYLSVDDLNHLIKSGRISNAGAFIGKMLMLKPVMSMKDGKGAIVAKERGQKRVLKHYVEQFVARQNPEMTDFIIIGYTSEKLVAETLHAKILKETDFKGDIYVMQMGVSVGTHVGPGAISMFFMEK</sequence>
<keyword evidence="1" id="KW-0446">Lipid-binding</keyword>
<accession>A0A859FJM6</accession>
<dbReference type="Proteomes" id="UP000318138">
    <property type="component" value="Chromosome"/>
</dbReference>
<evidence type="ECO:0000256" key="1">
    <source>
        <dbReference type="ARBA" id="ARBA00023121"/>
    </source>
</evidence>
<dbReference type="EMBL" id="CP041372">
    <property type="protein sequence ID" value="QKS72998.1"/>
    <property type="molecule type" value="Genomic_DNA"/>
</dbReference>
<dbReference type="GO" id="GO:0008289">
    <property type="term" value="F:lipid binding"/>
    <property type="evidence" value="ECO:0007669"/>
    <property type="project" value="UniProtKB-KW"/>
</dbReference>
<dbReference type="SUPFAM" id="SSF82549">
    <property type="entry name" value="DAK1/DegV-like"/>
    <property type="match status" value="1"/>
</dbReference>
<dbReference type="NCBIfam" id="TIGR00762">
    <property type="entry name" value="DegV"/>
    <property type="match status" value="1"/>
</dbReference>
<dbReference type="AlphaFoldDB" id="A0A859FJM6"/>
<dbReference type="PANTHER" id="PTHR33434:SF2">
    <property type="entry name" value="FATTY ACID-BINDING PROTEIN TM_1468"/>
    <property type="match status" value="1"/>
</dbReference>
<dbReference type="PANTHER" id="PTHR33434">
    <property type="entry name" value="DEGV DOMAIN-CONTAINING PROTEIN DR_1986-RELATED"/>
    <property type="match status" value="1"/>
</dbReference>
<dbReference type="Pfam" id="PF02645">
    <property type="entry name" value="DegV"/>
    <property type="match status" value="1"/>
</dbReference>
<name>A0A859FJM6_9BACI</name>
<dbReference type="InterPro" id="IPR050270">
    <property type="entry name" value="DegV_domain_contain"/>
</dbReference>
<dbReference type="InterPro" id="IPR043168">
    <property type="entry name" value="DegV_C"/>
</dbReference>
<dbReference type="RefSeq" id="WP_176010965.1">
    <property type="nucleotide sequence ID" value="NZ_CP041372.2"/>
</dbReference>
<evidence type="ECO:0000313" key="2">
    <source>
        <dbReference type="EMBL" id="QKS72998.1"/>
    </source>
</evidence>
<dbReference type="InterPro" id="IPR003797">
    <property type="entry name" value="DegV"/>
</dbReference>